<keyword evidence="2" id="KW-0539">Nucleus</keyword>
<dbReference type="InterPro" id="IPR001584">
    <property type="entry name" value="Integrase_cat-core"/>
</dbReference>
<protein>
    <submittedName>
        <fullName evidence="6">Pol protein</fullName>
    </submittedName>
</protein>
<dbReference type="InterPro" id="IPR036397">
    <property type="entry name" value="RNaseH_sf"/>
</dbReference>
<evidence type="ECO:0000256" key="2">
    <source>
        <dbReference type="ARBA" id="ARBA00023242"/>
    </source>
</evidence>
<dbReference type="Pfam" id="PF00385">
    <property type="entry name" value="Chromo"/>
    <property type="match status" value="1"/>
</dbReference>
<dbReference type="InterPro" id="IPR023780">
    <property type="entry name" value="Chromo_domain"/>
</dbReference>
<dbReference type="PANTHER" id="PTHR37984:SF5">
    <property type="entry name" value="PROTEIN NYNRIN-LIKE"/>
    <property type="match status" value="1"/>
</dbReference>
<dbReference type="SUPFAM" id="SSF53098">
    <property type="entry name" value="Ribonuclease H-like"/>
    <property type="match status" value="1"/>
</dbReference>
<feature type="region of interest" description="Disordered" evidence="3">
    <location>
        <begin position="172"/>
        <end position="232"/>
    </location>
</feature>
<dbReference type="Gene3D" id="3.30.420.10">
    <property type="entry name" value="Ribonuclease H-like superfamily/Ribonuclease H"/>
    <property type="match status" value="1"/>
</dbReference>
<accession>A0A2P4XQ21</accession>
<evidence type="ECO:0000256" key="3">
    <source>
        <dbReference type="SAM" id="MobiDB-lite"/>
    </source>
</evidence>
<dbReference type="SUPFAM" id="SSF54160">
    <property type="entry name" value="Chromo domain-like"/>
    <property type="match status" value="1"/>
</dbReference>
<dbReference type="EMBL" id="NCKW01008851">
    <property type="protein sequence ID" value="POM67627.1"/>
    <property type="molecule type" value="Genomic_DNA"/>
</dbReference>
<dbReference type="GO" id="GO:0003676">
    <property type="term" value="F:nucleic acid binding"/>
    <property type="evidence" value="ECO:0007669"/>
    <property type="project" value="InterPro"/>
</dbReference>
<dbReference type="PROSITE" id="PS50013">
    <property type="entry name" value="CHROMO_2"/>
    <property type="match status" value="1"/>
</dbReference>
<proteinExistence type="predicted"/>
<dbReference type="InterPro" id="IPR056924">
    <property type="entry name" value="SH3_Tf2-1"/>
</dbReference>
<evidence type="ECO:0000259" key="5">
    <source>
        <dbReference type="PROSITE" id="PS50994"/>
    </source>
</evidence>
<feature type="domain" description="Integrase catalytic" evidence="5">
    <location>
        <begin position="1"/>
        <end position="93"/>
    </location>
</feature>
<name>A0A2P4XQ21_9STRA</name>
<dbReference type="Gene3D" id="2.40.50.40">
    <property type="match status" value="1"/>
</dbReference>
<reference evidence="6 7" key="1">
    <citation type="journal article" date="2017" name="Genome Biol. Evol.">
        <title>Phytophthora megakarya and P. palmivora, closely related causal agents of cacao black pod rot, underwent increases in genome sizes and gene numbers by different mechanisms.</title>
        <authorList>
            <person name="Ali S.S."/>
            <person name="Shao J."/>
            <person name="Lary D.J."/>
            <person name="Kronmiller B."/>
            <person name="Shen D."/>
            <person name="Strem M.D."/>
            <person name="Amoako-Attah I."/>
            <person name="Akrofi A.Y."/>
            <person name="Begoude B.A."/>
            <person name="Ten Hoopen G.M."/>
            <person name="Coulibaly K."/>
            <person name="Kebe B.I."/>
            <person name="Melnick R.L."/>
            <person name="Guiltinan M.J."/>
            <person name="Tyler B.M."/>
            <person name="Meinhardt L.W."/>
            <person name="Bailey B.A."/>
        </authorList>
    </citation>
    <scope>NUCLEOTIDE SEQUENCE [LARGE SCALE GENOMIC DNA]</scope>
    <source>
        <strain evidence="7">sbr112.9</strain>
    </source>
</reference>
<dbReference type="PROSITE" id="PS00598">
    <property type="entry name" value="CHROMO_1"/>
    <property type="match status" value="1"/>
</dbReference>
<dbReference type="InterPro" id="IPR050951">
    <property type="entry name" value="Retrovirus_Pol_polyprotein"/>
</dbReference>
<feature type="domain" description="Chromo" evidence="4">
    <location>
        <begin position="205"/>
        <end position="275"/>
    </location>
</feature>
<dbReference type="CDD" id="cd00024">
    <property type="entry name" value="CD_CSD"/>
    <property type="match status" value="1"/>
</dbReference>
<comment type="subcellular location">
    <subcellularLocation>
        <location evidence="1">Nucleus</location>
    </subcellularLocation>
</comment>
<dbReference type="InterPro" id="IPR012337">
    <property type="entry name" value="RNaseH-like_sf"/>
</dbReference>
<dbReference type="GO" id="GO:0015074">
    <property type="term" value="P:DNA integration"/>
    <property type="evidence" value="ECO:0007669"/>
    <property type="project" value="InterPro"/>
</dbReference>
<comment type="caution">
    <text evidence="6">The sequence shown here is derived from an EMBL/GenBank/DDBJ whole genome shotgun (WGS) entry which is preliminary data.</text>
</comment>
<evidence type="ECO:0000256" key="1">
    <source>
        <dbReference type="ARBA" id="ARBA00004123"/>
    </source>
</evidence>
<keyword evidence="7" id="KW-1185">Reference proteome</keyword>
<dbReference type="GO" id="GO:0005634">
    <property type="term" value="C:nucleus"/>
    <property type="evidence" value="ECO:0007669"/>
    <property type="project" value="UniProtKB-SubCell"/>
</dbReference>
<dbReference type="PANTHER" id="PTHR37984">
    <property type="entry name" value="PROTEIN CBG26694"/>
    <property type="match status" value="1"/>
</dbReference>
<dbReference type="InterPro" id="IPR000953">
    <property type="entry name" value="Chromo/chromo_shadow_dom"/>
</dbReference>
<organism evidence="6 7">
    <name type="scientific">Phytophthora palmivora</name>
    <dbReference type="NCBI Taxonomy" id="4796"/>
    <lineage>
        <taxon>Eukaryota</taxon>
        <taxon>Sar</taxon>
        <taxon>Stramenopiles</taxon>
        <taxon>Oomycota</taxon>
        <taxon>Peronosporomycetes</taxon>
        <taxon>Peronosporales</taxon>
        <taxon>Peronosporaceae</taxon>
        <taxon>Phytophthora</taxon>
    </lineage>
</organism>
<dbReference type="Pfam" id="PF24626">
    <property type="entry name" value="SH3_Tf2-1"/>
    <property type="match status" value="1"/>
</dbReference>
<sequence>MKWPKDMKLDVLDTLFQRLGTKLTVSTADHPQTDGQTERVNRVLEATLQRICAESPRSRSDQLPMVEFALNNAVSENEAESLKRQLSSFLDDRLTLISRVRDAMASDQDRQKEYSDKHGIGNLCVFKRESNKLKHRSIGPFAALDILSATYTIDLLKSMATHPTFYVGRLQRYHDPLGPSPRTEEGQGESTPPRNEDESSGQPELPVSKPVNGIQAGTHASHAKGMTVPNGKRQLLVKWRGYPSSQNSWEPEDRLRVDCPKAVEIWDQQQQPWRK</sequence>
<dbReference type="Proteomes" id="UP000237271">
    <property type="component" value="Unassembled WGS sequence"/>
</dbReference>
<dbReference type="OrthoDB" id="3268967at2759"/>
<gene>
    <name evidence="6" type="ORF">PHPALM_16340</name>
</gene>
<dbReference type="SMART" id="SM00298">
    <property type="entry name" value="CHROMO"/>
    <property type="match status" value="1"/>
</dbReference>
<dbReference type="PROSITE" id="PS50994">
    <property type="entry name" value="INTEGRASE"/>
    <property type="match status" value="1"/>
</dbReference>
<dbReference type="InterPro" id="IPR023779">
    <property type="entry name" value="Chromodomain_CS"/>
</dbReference>
<dbReference type="AlphaFoldDB" id="A0A2P4XQ21"/>
<evidence type="ECO:0000313" key="6">
    <source>
        <dbReference type="EMBL" id="POM67627.1"/>
    </source>
</evidence>
<dbReference type="InterPro" id="IPR016197">
    <property type="entry name" value="Chromo-like_dom_sf"/>
</dbReference>
<evidence type="ECO:0000313" key="7">
    <source>
        <dbReference type="Proteomes" id="UP000237271"/>
    </source>
</evidence>
<evidence type="ECO:0000259" key="4">
    <source>
        <dbReference type="PROSITE" id="PS50013"/>
    </source>
</evidence>